<dbReference type="Pfam" id="PF00005">
    <property type="entry name" value="ABC_tran"/>
    <property type="match status" value="1"/>
</dbReference>
<dbReference type="GO" id="GO:0005524">
    <property type="term" value="F:ATP binding"/>
    <property type="evidence" value="ECO:0007669"/>
    <property type="project" value="InterPro"/>
</dbReference>
<evidence type="ECO:0000256" key="3">
    <source>
        <dbReference type="ARBA" id="ARBA00022448"/>
    </source>
</evidence>
<feature type="transmembrane region" description="Helical" evidence="7">
    <location>
        <begin position="124"/>
        <end position="142"/>
    </location>
</feature>
<gene>
    <name evidence="9" type="ORF">HPB48_001707</name>
</gene>
<dbReference type="GO" id="GO:0042626">
    <property type="term" value="F:ATPase-coupled transmembrane transporter activity"/>
    <property type="evidence" value="ECO:0007669"/>
    <property type="project" value="TreeGrafter"/>
</dbReference>
<accession>A0A9J6FX93</accession>
<evidence type="ECO:0000256" key="5">
    <source>
        <dbReference type="ARBA" id="ARBA00022989"/>
    </source>
</evidence>
<keyword evidence="4 7" id="KW-0812">Transmembrane</keyword>
<proteinExistence type="inferred from homology"/>
<keyword evidence="5 7" id="KW-1133">Transmembrane helix</keyword>
<keyword evidence="3" id="KW-0813">Transport</keyword>
<dbReference type="InterPro" id="IPR050352">
    <property type="entry name" value="ABCG_transporters"/>
</dbReference>
<dbReference type="GO" id="GO:0005886">
    <property type="term" value="C:plasma membrane"/>
    <property type="evidence" value="ECO:0007669"/>
    <property type="project" value="TreeGrafter"/>
</dbReference>
<evidence type="ECO:0000256" key="7">
    <source>
        <dbReference type="SAM" id="Phobius"/>
    </source>
</evidence>
<keyword evidence="10" id="KW-1185">Reference proteome</keyword>
<dbReference type="AlphaFoldDB" id="A0A9J6FX93"/>
<dbReference type="InterPro" id="IPR027417">
    <property type="entry name" value="P-loop_NTPase"/>
</dbReference>
<evidence type="ECO:0000256" key="4">
    <source>
        <dbReference type="ARBA" id="ARBA00022692"/>
    </source>
</evidence>
<feature type="domain" description="ABC transporter" evidence="8">
    <location>
        <begin position="12"/>
        <end position="112"/>
    </location>
</feature>
<protein>
    <recommendedName>
        <fullName evidence="8">ABC transporter domain-containing protein</fullName>
    </recommendedName>
</protein>
<comment type="similarity">
    <text evidence="2">Belongs to the ABC transporter superfamily. ABCG family. Eye pigment precursor importer (TC 3.A.1.204) subfamily.</text>
</comment>
<comment type="caution">
    <text evidence="9">The sequence shown here is derived from an EMBL/GenBank/DDBJ whole genome shotgun (WGS) entry which is preliminary data.</text>
</comment>
<dbReference type="EMBL" id="JABSTR010000004">
    <property type="protein sequence ID" value="KAH9367874.1"/>
    <property type="molecule type" value="Genomic_DNA"/>
</dbReference>
<dbReference type="PANTHER" id="PTHR48041:SF78">
    <property type="entry name" value="ABC TRANSPORTER EXPRESSED IN TRACHEA, ISOFORM A"/>
    <property type="match status" value="1"/>
</dbReference>
<dbReference type="Proteomes" id="UP000821853">
    <property type="component" value="Chromosome 2"/>
</dbReference>
<dbReference type="InterPro" id="IPR003439">
    <property type="entry name" value="ABC_transporter-like_ATP-bd"/>
</dbReference>
<dbReference type="PANTHER" id="PTHR48041">
    <property type="entry name" value="ABC TRANSPORTER G FAMILY MEMBER 28"/>
    <property type="match status" value="1"/>
</dbReference>
<feature type="transmembrane region" description="Helical" evidence="7">
    <location>
        <begin position="154"/>
        <end position="171"/>
    </location>
</feature>
<dbReference type="VEuPathDB" id="VectorBase:HLOH_056108"/>
<dbReference type="OrthoDB" id="6488668at2759"/>
<evidence type="ECO:0000313" key="10">
    <source>
        <dbReference type="Proteomes" id="UP000821853"/>
    </source>
</evidence>
<evidence type="ECO:0000256" key="2">
    <source>
        <dbReference type="ARBA" id="ARBA00005814"/>
    </source>
</evidence>
<keyword evidence="6 7" id="KW-0472">Membrane</keyword>
<comment type="subcellular location">
    <subcellularLocation>
        <location evidence="1">Membrane</location>
        <topology evidence="1">Multi-pass membrane protein</topology>
    </subcellularLocation>
</comment>
<evidence type="ECO:0000313" key="9">
    <source>
        <dbReference type="EMBL" id="KAH9367874.1"/>
    </source>
</evidence>
<reference evidence="9 10" key="1">
    <citation type="journal article" date="2020" name="Cell">
        <title>Large-Scale Comparative Analyses of Tick Genomes Elucidate Their Genetic Diversity and Vector Capacities.</title>
        <authorList>
            <consortium name="Tick Genome and Microbiome Consortium (TIGMIC)"/>
            <person name="Jia N."/>
            <person name="Wang J."/>
            <person name="Shi W."/>
            <person name="Du L."/>
            <person name="Sun Y."/>
            <person name="Zhan W."/>
            <person name="Jiang J.F."/>
            <person name="Wang Q."/>
            <person name="Zhang B."/>
            <person name="Ji P."/>
            <person name="Bell-Sakyi L."/>
            <person name="Cui X.M."/>
            <person name="Yuan T.T."/>
            <person name="Jiang B.G."/>
            <person name="Yang W.F."/>
            <person name="Lam T.T."/>
            <person name="Chang Q.C."/>
            <person name="Ding S.J."/>
            <person name="Wang X.J."/>
            <person name="Zhu J.G."/>
            <person name="Ruan X.D."/>
            <person name="Zhao L."/>
            <person name="Wei J.T."/>
            <person name="Ye R.Z."/>
            <person name="Que T.C."/>
            <person name="Du C.H."/>
            <person name="Zhou Y.H."/>
            <person name="Cheng J.X."/>
            <person name="Dai P.F."/>
            <person name="Guo W.B."/>
            <person name="Han X.H."/>
            <person name="Huang E.J."/>
            <person name="Li L.F."/>
            <person name="Wei W."/>
            <person name="Gao Y.C."/>
            <person name="Liu J.Z."/>
            <person name="Shao H.Z."/>
            <person name="Wang X."/>
            <person name="Wang C.C."/>
            <person name="Yang T.C."/>
            <person name="Huo Q.B."/>
            <person name="Li W."/>
            <person name="Chen H.Y."/>
            <person name="Chen S.E."/>
            <person name="Zhou L.G."/>
            <person name="Ni X.B."/>
            <person name="Tian J.H."/>
            <person name="Sheng Y."/>
            <person name="Liu T."/>
            <person name="Pan Y.S."/>
            <person name="Xia L.Y."/>
            <person name="Li J."/>
            <person name="Zhao F."/>
            <person name="Cao W.C."/>
        </authorList>
    </citation>
    <scope>NUCLEOTIDE SEQUENCE [LARGE SCALE GENOMIC DNA]</scope>
    <source>
        <strain evidence="9">HaeL-2018</strain>
    </source>
</reference>
<feature type="transmembrane region" description="Helical" evidence="7">
    <location>
        <begin position="267"/>
        <end position="286"/>
    </location>
</feature>
<evidence type="ECO:0000256" key="6">
    <source>
        <dbReference type="ARBA" id="ARBA00023136"/>
    </source>
</evidence>
<dbReference type="GO" id="GO:0016887">
    <property type="term" value="F:ATP hydrolysis activity"/>
    <property type="evidence" value="ECO:0007669"/>
    <property type="project" value="InterPro"/>
</dbReference>
<dbReference type="Gene3D" id="3.40.50.300">
    <property type="entry name" value="P-loop containing nucleotide triphosphate hydrolases"/>
    <property type="match status" value="1"/>
</dbReference>
<name>A0A9J6FX93_HAELO</name>
<feature type="transmembrane region" description="Helical" evidence="7">
    <location>
        <begin position="178"/>
        <end position="197"/>
    </location>
</feature>
<evidence type="ECO:0000256" key="1">
    <source>
        <dbReference type="ARBA" id="ARBA00004141"/>
    </source>
</evidence>
<sequence length="294" mass="33078">MMLLGAFHSDKGYEGEVQVNGYVRDSKLFNMQSCYVMQDDCLLQYLTVREALIMSAELRLPTLEQQELIKLVADTISGWGLGDCADTLTHRLSGGEKRRLAISQELISRAPVNVSGRADKTASLLRIAVSLFFAVLLTTMYYGSGNHAAQARDIVSMYLLAIIMIVFQSVGPNVSHMAVFVSLPAVAPWFILSGYFVQQRYVSAAIKWFTYTSHVYYGHRALMFVVFGGGRPQLECDERDISVACHPIDGEEVLDMLEARDINLSEYLSILLALDVSFKLFAFCLLKWRLWRKC</sequence>
<dbReference type="SUPFAM" id="SSF52540">
    <property type="entry name" value="P-loop containing nucleoside triphosphate hydrolases"/>
    <property type="match status" value="1"/>
</dbReference>
<evidence type="ECO:0000259" key="8">
    <source>
        <dbReference type="Pfam" id="PF00005"/>
    </source>
</evidence>
<organism evidence="9 10">
    <name type="scientific">Haemaphysalis longicornis</name>
    <name type="common">Bush tick</name>
    <dbReference type="NCBI Taxonomy" id="44386"/>
    <lineage>
        <taxon>Eukaryota</taxon>
        <taxon>Metazoa</taxon>
        <taxon>Ecdysozoa</taxon>
        <taxon>Arthropoda</taxon>
        <taxon>Chelicerata</taxon>
        <taxon>Arachnida</taxon>
        <taxon>Acari</taxon>
        <taxon>Parasitiformes</taxon>
        <taxon>Ixodida</taxon>
        <taxon>Ixodoidea</taxon>
        <taxon>Ixodidae</taxon>
        <taxon>Haemaphysalinae</taxon>
        <taxon>Haemaphysalis</taxon>
    </lineage>
</organism>